<dbReference type="EMBL" id="JAHUTJ010053974">
    <property type="protein sequence ID" value="MED6285609.1"/>
    <property type="molecule type" value="Genomic_DNA"/>
</dbReference>
<organism evidence="2 3">
    <name type="scientific">Characodon lateralis</name>
    <dbReference type="NCBI Taxonomy" id="208331"/>
    <lineage>
        <taxon>Eukaryota</taxon>
        <taxon>Metazoa</taxon>
        <taxon>Chordata</taxon>
        <taxon>Craniata</taxon>
        <taxon>Vertebrata</taxon>
        <taxon>Euteleostomi</taxon>
        <taxon>Actinopterygii</taxon>
        <taxon>Neopterygii</taxon>
        <taxon>Teleostei</taxon>
        <taxon>Neoteleostei</taxon>
        <taxon>Acanthomorphata</taxon>
        <taxon>Ovalentaria</taxon>
        <taxon>Atherinomorphae</taxon>
        <taxon>Cyprinodontiformes</taxon>
        <taxon>Goodeidae</taxon>
        <taxon>Characodon</taxon>
    </lineage>
</organism>
<dbReference type="Proteomes" id="UP001352852">
    <property type="component" value="Unassembled WGS sequence"/>
</dbReference>
<proteinExistence type="predicted"/>
<keyword evidence="3" id="KW-1185">Reference proteome</keyword>
<accession>A0ABU7EIA6</accession>
<protein>
    <recommendedName>
        <fullName evidence="4">Secreted protein</fullName>
    </recommendedName>
</protein>
<gene>
    <name evidence="2" type="ORF">CHARACLAT_030909</name>
</gene>
<evidence type="ECO:0008006" key="4">
    <source>
        <dbReference type="Google" id="ProtNLM"/>
    </source>
</evidence>
<evidence type="ECO:0000313" key="2">
    <source>
        <dbReference type="EMBL" id="MED6285609.1"/>
    </source>
</evidence>
<name>A0ABU7EIA6_9TELE</name>
<reference evidence="2 3" key="1">
    <citation type="submission" date="2021-06" db="EMBL/GenBank/DDBJ databases">
        <authorList>
            <person name="Palmer J.M."/>
        </authorList>
    </citation>
    <scope>NUCLEOTIDE SEQUENCE [LARGE SCALE GENOMIC DNA]</scope>
    <source>
        <strain evidence="2 3">CL_MEX2019</strain>
        <tissue evidence="2">Muscle</tissue>
    </source>
</reference>
<evidence type="ECO:0000256" key="1">
    <source>
        <dbReference type="SAM" id="SignalP"/>
    </source>
</evidence>
<evidence type="ECO:0000313" key="3">
    <source>
        <dbReference type="Proteomes" id="UP001352852"/>
    </source>
</evidence>
<comment type="caution">
    <text evidence="2">The sequence shown here is derived from an EMBL/GenBank/DDBJ whole genome shotgun (WGS) entry which is preliminary data.</text>
</comment>
<keyword evidence="1" id="KW-0732">Signal</keyword>
<feature type="chain" id="PRO_5045530321" description="Secreted protein" evidence="1">
    <location>
        <begin position="26"/>
        <end position="109"/>
    </location>
</feature>
<feature type="signal peptide" evidence="1">
    <location>
        <begin position="1"/>
        <end position="25"/>
    </location>
</feature>
<sequence>MRWIIKTSPVESYILLMSACPLCVCMNQYECDCTPFRFSNLQLCFFSDGRPSQHRMSMLSVHVWDLCLERISLHSVNSFKSGCNLEPENPSESCSPRCLKETNKNQMSA</sequence>